<comment type="caution">
    <text evidence="2">The sequence shown here is derived from an EMBL/GenBank/DDBJ whole genome shotgun (WGS) entry which is preliminary data.</text>
</comment>
<feature type="compositionally biased region" description="Polar residues" evidence="1">
    <location>
        <begin position="183"/>
        <end position="206"/>
    </location>
</feature>
<reference evidence="2 3" key="1">
    <citation type="submission" date="2016-07" db="EMBL/GenBank/DDBJ databases">
        <title>Pervasive Adenine N6-methylation of Active Genes in Fungi.</title>
        <authorList>
            <consortium name="DOE Joint Genome Institute"/>
            <person name="Mondo S.J."/>
            <person name="Dannebaum R.O."/>
            <person name="Kuo R.C."/>
            <person name="Labutti K."/>
            <person name="Haridas S."/>
            <person name="Kuo A."/>
            <person name="Salamov A."/>
            <person name="Ahrendt S.R."/>
            <person name="Lipzen A."/>
            <person name="Sullivan W."/>
            <person name="Andreopoulos W.B."/>
            <person name="Clum A."/>
            <person name="Lindquist E."/>
            <person name="Daum C."/>
            <person name="Ramamoorthy G.K."/>
            <person name="Gryganskyi A."/>
            <person name="Culley D."/>
            <person name="Magnuson J.K."/>
            <person name="James T.Y."/>
            <person name="O'Malley M.A."/>
            <person name="Stajich J.E."/>
            <person name="Spatafora J.W."/>
            <person name="Visel A."/>
            <person name="Grigoriev I.V."/>
        </authorList>
    </citation>
    <scope>NUCLEOTIDE SEQUENCE [LARGE SCALE GENOMIC DNA]</scope>
    <source>
        <strain evidence="2 3">62-1032</strain>
    </source>
</reference>
<feature type="compositionally biased region" description="Low complexity" evidence="1">
    <location>
        <begin position="165"/>
        <end position="174"/>
    </location>
</feature>
<feature type="compositionally biased region" description="Polar residues" evidence="1">
    <location>
        <begin position="104"/>
        <end position="114"/>
    </location>
</feature>
<gene>
    <name evidence="2" type="ORF">BCR35DRAFT_316300</name>
</gene>
<feature type="region of interest" description="Disordered" evidence="1">
    <location>
        <begin position="1"/>
        <end position="49"/>
    </location>
</feature>
<dbReference type="AlphaFoldDB" id="A0A1Y2CNB0"/>
<keyword evidence="3" id="KW-1185">Reference proteome</keyword>
<dbReference type="InParanoid" id="A0A1Y2CNB0"/>
<feature type="compositionally biased region" description="Low complexity" evidence="1">
    <location>
        <begin position="304"/>
        <end position="327"/>
    </location>
</feature>
<sequence length="345" mass="36040">HYPDPPPDTPLMYPLAFTNSDPMRAPPRRSREASDESAGSMREMRHRTSEGMLDRIAASFGMALSGLGIRQGRSRETSHESEQSGGSGVRDRFTDTPPRITPRVASQPSTTGTPSLAPLRRSITTATFGQPTLGLPRPSSSSSSSDLEQARSLEHYDSFEQDFTPPKAGAAGRGAPKGEENRLTATSFGTLGQHIDSNPRSPSPSEVLSEGDLGATTLGSHSHSNSHSHSGSGSQSHSHGHGQFSSSEHEPSSQGSEAHSRLGSGGAPPAYDRRRNTLGRQVTVSEAGSGSGSGSGRSRSMRTAESSEGSSGNHSSGASHAHSSSSGVPPPIPESETVRQGLGDR</sequence>
<evidence type="ECO:0000313" key="3">
    <source>
        <dbReference type="Proteomes" id="UP000193467"/>
    </source>
</evidence>
<proteinExistence type="predicted"/>
<feature type="region of interest" description="Disordered" evidence="1">
    <location>
        <begin position="67"/>
        <end position="345"/>
    </location>
</feature>
<feature type="compositionally biased region" description="Basic and acidic residues" evidence="1">
    <location>
        <begin position="148"/>
        <end position="158"/>
    </location>
</feature>
<name>A0A1Y2CNB0_9BASI</name>
<evidence type="ECO:0000313" key="2">
    <source>
        <dbReference type="EMBL" id="ORY48426.1"/>
    </source>
</evidence>
<accession>A0A1Y2CNB0</accession>
<feature type="non-terminal residue" evidence="2">
    <location>
        <position position="1"/>
    </location>
</feature>
<protein>
    <submittedName>
        <fullName evidence="2">Uncharacterized protein</fullName>
    </submittedName>
</protein>
<feature type="compositionally biased region" description="Low complexity" evidence="1">
    <location>
        <begin position="219"/>
        <end position="257"/>
    </location>
</feature>
<feature type="compositionally biased region" description="Basic and acidic residues" evidence="1">
    <location>
        <begin position="73"/>
        <end position="82"/>
    </location>
</feature>
<dbReference type="EMBL" id="MCGR01000114">
    <property type="protein sequence ID" value="ORY48426.1"/>
    <property type="molecule type" value="Genomic_DNA"/>
</dbReference>
<organism evidence="2 3">
    <name type="scientific">Leucosporidium creatinivorum</name>
    <dbReference type="NCBI Taxonomy" id="106004"/>
    <lineage>
        <taxon>Eukaryota</taxon>
        <taxon>Fungi</taxon>
        <taxon>Dikarya</taxon>
        <taxon>Basidiomycota</taxon>
        <taxon>Pucciniomycotina</taxon>
        <taxon>Microbotryomycetes</taxon>
        <taxon>Leucosporidiales</taxon>
        <taxon>Leucosporidium</taxon>
    </lineage>
</organism>
<dbReference type="Proteomes" id="UP000193467">
    <property type="component" value="Unassembled WGS sequence"/>
</dbReference>
<evidence type="ECO:0000256" key="1">
    <source>
        <dbReference type="SAM" id="MobiDB-lite"/>
    </source>
</evidence>